<keyword evidence="2" id="KW-1185">Reference proteome</keyword>
<organism evidence="1 2">
    <name type="scientific">Actinophytocola oryzae</name>
    <dbReference type="NCBI Taxonomy" id="502181"/>
    <lineage>
        <taxon>Bacteria</taxon>
        <taxon>Bacillati</taxon>
        <taxon>Actinomycetota</taxon>
        <taxon>Actinomycetes</taxon>
        <taxon>Pseudonocardiales</taxon>
        <taxon>Pseudonocardiaceae</taxon>
    </lineage>
</organism>
<dbReference type="PROSITE" id="PS51318">
    <property type="entry name" value="TAT"/>
    <property type="match status" value="1"/>
</dbReference>
<accession>A0A4R7W468</accession>
<dbReference type="Proteomes" id="UP000294927">
    <property type="component" value="Unassembled WGS sequence"/>
</dbReference>
<dbReference type="InterPro" id="IPR006311">
    <property type="entry name" value="TAT_signal"/>
</dbReference>
<dbReference type="RefSeq" id="WP_133900605.1">
    <property type="nucleotide sequence ID" value="NZ_SOCP01000001.1"/>
</dbReference>
<evidence type="ECO:0008006" key="3">
    <source>
        <dbReference type="Google" id="ProtNLM"/>
    </source>
</evidence>
<dbReference type="SUPFAM" id="SSF47090">
    <property type="entry name" value="PGBD-like"/>
    <property type="match status" value="1"/>
</dbReference>
<evidence type="ECO:0000313" key="2">
    <source>
        <dbReference type="Proteomes" id="UP000294927"/>
    </source>
</evidence>
<name>A0A4R7W468_9PSEU</name>
<comment type="caution">
    <text evidence="1">The sequence shown here is derived from an EMBL/GenBank/DDBJ whole genome shotgun (WGS) entry which is preliminary data.</text>
</comment>
<proteinExistence type="predicted"/>
<dbReference type="Gene3D" id="2.40.420.20">
    <property type="match status" value="1"/>
</dbReference>
<dbReference type="OrthoDB" id="3268648at2"/>
<sequence>MPDRRVFLTAVAVVVAGGVGAGAVALADHDDTAQAAPPTPKVATTRVVRTDLADTQSFGGTLGYGGVTTLKGTGAGTVTKLPAVGAVAARGDALYWVDGRPVPVFFGDTPLYRPVDNPDLVGPDVAVVAANLAELGYAVGARAKDATKARANPTLLASLKKWQDRVGMEPTGTLAPGQVVVLAGPVRVNSVTAQLGDPVAEELLTVTATTKVVTMPVEAGEVSKLTTGMPVTVVRPDGGNVPATVASVSTTVTGSEDNSQTGGPPKVEVLVTPADQQAVADLESASVRVTVTTETHKGVLAVPVGALVALREGGYAVQLPNGTYRAVTTGMFSRELVEISGDGVTEGMTVVTTS</sequence>
<gene>
    <name evidence="1" type="ORF">CLV71_101163</name>
</gene>
<dbReference type="InterPro" id="IPR036365">
    <property type="entry name" value="PGBD-like_sf"/>
</dbReference>
<dbReference type="AlphaFoldDB" id="A0A4R7W468"/>
<reference evidence="1 2" key="1">
    <citation type="submission" date="2019-03" db="EMBL/GenBank/DDBJ databases">
        <title>Genomic Encyclopedia of Archaeal and Bacterial Type Strains, Phase II (KMG-II): from individual species to whole genera.</title>
        <authorList>
            <person name="Goeker M."/>
        </authorList>
    </citation>
    <scope>NUCLEOTIDE SEQUENCE [LARGE SCALE GENOMIC DNA]</scope>
    <source>
        <strain evidence="1 2">DSM 45499</strain>
    </source>
</reference>
<dbReference type="EMBL" id="SOCP01000001">
    <property type="protein sequence ID" value="TDV57292.1"/>
    <property type="molecule type" value="Genomic_DNA"/>
</dbReference>
<protein>
    <recommendedName>
        <fullName evidence="3">Peptidoglycan binding protein</fullName>
    </recommendedName>
</protein>
<evidence type="ECO:0000313" key="1">
    <source>
        <dbReference type="EMBL" id="TDV57292.1"/>
    </source>
</evidence>